<accession>A0ABQ7KBR4</accession>
<gene>
    <name evidence="3" type="ORF">BGZ96_001627</name>
</gene>
<feature type="compositionally biased region" description="Polar residues" evidence="1">
    <location>
        <begin position="654"/>
        <end position="668"/>
    </location>
</feature>
<name>A0ABQ7KBR4_9FUNG</name>
<sequence length="668" mass="73588">MIIAVDFWVISVSITVIKIIFSGTIGAIFAFYAVHSSDSYANSIRWSRNGGFVEMVTLFRNSRAKLPVQSRTVMVLMILASLSTLFVSTLLGGLVSPADNGVHMGYHESSTEQLMSSDPMFFWTAFMEADHTMEETLISTLSDTRCNPNPIPKTRYTPRTYIYETACDESAAYFGKDPWVGLAHPPPPLKCKLIFAITPNFIWEPTTALVHFISSSVVLVTAPINYGNNSNYVVPRPQLGGFERIGCQPVFRPFQNRDLTFFPINGMINLPMTTATKCQYGSDESIAIAATYIDFAVNHLNDFDKVTASIFEDVSDMVLLQSMSAAIKNGTFLNPNNTPTMAMIAKINSDVDYLVCISRLLQGQSVVSLVCTYVATAMISVKPQSWDPVMREGLRRGPIQPPDDPFTPISQVEFTIFHLPRAAATKSAASYSAPHLLEATTDAAEYLASLGHNVFANKIGRTESEGLYILYDTVKLEDAFEVPTISLIVLLTVVVVCAFAWAISEAFYKTVYNGSLYKFVFREIQAKDKTKTTPMLMNCTHGPLAFEGNQVVLPDPDDHLEGTATSQAMHLLPIDKEPTQQNSIPLAPVLEEIHPHSPFLISRRLLAPTPIISPAIIANNTNSFYCSGTVTRPSPQSTNPTTSPPIPPRPSQPLQWSGQVSNPPTRRD</sequence>
<evidence type="ECO:0000256" key="2">
    <source>
        <dbReference type="SAM" id="Phobius"/>
    </source>
</evidence>
<feature type="transmembrane region" description="Helical" evidence="2">
    <location>
        <begin position="12"/>
        <end position="34"/>
    </location>
</feature>
<keyword evidence="2" id="KW-0812">Transmembrane</keyword>
<feature type="region of interest" description="Disordered" evidence="1">
    <location>
        <begin position="628"/>
        <end position="668"/>
    </location>
</feature>
<proteinExistence type="predicted"/>
<keyword evidence="4" id="KW-1185">Reference proteome</keyword>
<dbReference type="Proteomes" id="UP001194696">
    <property type="component" value="Unassembled WGS sequence"/>
</dbReference>
<keyword evidence="2" id="KW-0472">Membrane</keyword>
<reference evidence="3 4" key="1">
    <citation type="journal article" date="2020" name="Fungal Divers.">
        <title>Resolving the Mortierellaceae phylogeny through synthesis of multi-gene phylogenetics and phylogenomics.</title>
        <authorList>
            <person name="Vandepol N."/>
            <person name="Liber J."/>
            <person name="Desiro A."/>
            <person name="Na H."/>
            <person name="Kennedy M."/>
            <person name="Barry K."/>
            <person name="Grigoriev I.V."/>
            <person name="Miller A.N."/>
            <person name="O'Donnell K."/>
            <person name="Stajich J.E."/>
            <person name="Bonito G."/>
        </authorList>
    </citation>
    <scope>NUCLEOTIDE SEQUENCE [LARGE SCALE GENOMIC DNA]</scope>
    <source>
        <strain evidence="3 4">AD045</strain>
    </source>
</reference>
<comment type="caution">
    <text evidence="3">The sequence shown here is derived from an EMBL/GenBank/DDBJ whole genome shotgun (WGS) entry which is preliminary data.</text>
</comment>
<feature type="compositionally biased region" description="Pro residues" evidence="1">
    <location>
        <begin position="642"/>
        <end position="651"/>
    </location>
</feature>
<feature type="compositionally biased region" description="Low complexity" evidence="1">
    <location>
        <begin position="631"/>
        <end position="641"/>
    </location>
</feature>
<evidence type="ECO:0000313" key="4">
    <source>
        <dbReference type="Proteomes" id="UP001194696"/>
    </source>
</evidence>
<evidence type="ECO:0000313" key="3">
    <source>
        <dbReference type="EMBL" id="KAG0294186.1"/>
    </source>
</evidence>
<feature type="transmembrane region" description="Helical" evidence="2">
    <location>
        <begin position="73"/>
        <end position="95"/>
    </location>
</feature>
<keyword evidence="2" id="KW-1133">Transmembrane helix</keyword>
<organism evidence="3 4">
    <name type="scientific">Linnemannia gamsii</name>
    <dbReference type="NCBI Taxonomy" id="64522"/>
    <lineage>
        <taxon>Eukaryota</taxon>
        <taxon>Fungi</taxon>
        <taxon>Fungi incertae sedis</taxon>
        <taxon>Mucoromycota</taxon>
        <taxon>Mortierellomycotina</taxon>
        <taxon>Mortierellomycetes</taxon>
        <taxon>Mortierellales</taxon>
        <taxon>Mortierellaceae</taxon>
        <taxon>Linnemannia</taxon>
    </lineage>
</organism>
<dbReference type="EMBL" id="JAAAIM010000128">
    <property type="protein sequence ID" value="KAG0294186.1"/>
    <property type="molecule type" value="Genomic_DNA"/>
</dbReference>
<evidence type="ECO:0000256" key="1">
    <source>
        <dbReference type="SAM" id="MobiDB-lite"/>
    </source>
</evidence>
<protein>
    <submittedName>
        <fullName evidence="3">Uncharacterized protein</fullName>
    </submittedName>
</protein>
<feature type="transmembrane region" description="Helical" evidence="2">
    <location>
        <begin position="485"/>
        <end position="508"/>
    </location>
</feature>